<name>A0AA92FG04_9BACT</name>
<evidence type="ECO:0000313" key="2">
    <source>
        <dbReference type="EMBL" id="QIR75216.1"/>
    </source>
</evidence>
<protein>
    <recommendedName>
        <fullName evidence="1">DEAD/DEAH-box helicase domain-containing protein</fullName>
    </recommendedName>
</protein>
<dbReference type="InterPro" id="IPR027417">
    <property type="entry name" value="P-loop_NTPase"/>
</dbReference>
<accession>A0AA92FG04</accession>
<dbReference type="GO" id="GO:0005524">
    <property type="term" value="F:ATP binding"/>
    <property type="evidence" value="ECO:0007669"/>
    <property type="project" value="InterPro"/>
</dbReference>
<proteinExistence type="predicted"/>
<dbReference type="EMBL" id="CP039734">
    <property type="protein sequence ID" value="QIR75216.1"/>
    <property type="molecule type" value="Genomic_DNA"/>
</dbReference>
<reference evidence="2 3" key="1">
    <citation type="journal article" date="2017" name="Environ. Sci. Technol.">
        <title>Organohalide Respiration with Chlorinated Ethenes under Low pH Conditions.</title>
        <authorList>
            <person name="Yang Y."/>
            <person name="Capiro N.L."/>
            <person name="Marcet T.F."/>
            <person name="Yan J."/>
            <person name="Pennell K.D."/>
            <person name="Loffler F.E."/>
        </authorList>
    </citation>
    <scope>NUCLEOTIDE SEQUENCE [LARGE SCALE GENOMIC DNA]</scope>
    <source>
        <strain evidence="2 3">ACSDCE</strain>
    </source>
</reference>
<dbReference type="SUPFAM" id="SSF52540">
    <property type="entry name" value="P-loop containing nucleoside triphosphate hydrolases"/>
    <property type="match status" value="1"/>
</dbReference>
<dbReference type="AlphaFoldDB" id="A0AA92FG04"/>
<feature type="domain" description="DEAD/DEAH-box helicase" evidence="1">
    <location>
        <begin position="70"/>
        <end position="176"/>
    </location>
</feature>
<dbReference type="Pfam" id="PF00270">
    <property type="entry name" value="DEAD"/>
    <property type="match status" value="1"/>
</dbReference>
<dbReference type="Proteomes" id="UP000502831">
    <property type="component" value="Chromosome"/>
</dbReference>
<gene>
    <name evidence="2" type="ORF">FA584_02875</name>
</gene>
<dbReference type="RefSeq" id="WP_167749292.1">
    <property type="nucleotide sequence ID" value="NZ_CP039734.2"/>
</dbReference>
<sequence>MTSVMEIVKKSIDSVIEPVTVKKFIELFSKKWLSFGNIITPQLLKTWELNCVTMNQVAISNKHKVKIVKYIVSAVTGSGKTECQITYCSLLPKHIKVLVSTNLTDEADRIAQAINNESGDKRASAFHTKNSTTIEEASQYQIVVVSHEFYRRNFDGGEKWDELVADRDLVIIDEALDTLKEISISKKDIDIAINIFTELSKWKKFQKDRQFQNDFEMLKYEKEILMLLVQECGGGTKLINSEKSYDIPLEQMHPSMFPSYHGQRIHNILGLKYNYLKEILTRNSTIKYNAILTKRDDSSKDRLIRNDIIKTLNNLEKLVGNQVYITANKGDYSYNHVIDSTPKKSLVCFDATADVNQIYNIRAKYHNDLAKIEKFDKVRNYDAVTLHLVPTNTGKGSIQEKNINSILKSIIFGKQTLIICHKENEAIVSQIIRNTYSDKDIKISHWGAITGLNTWKEFDTCVIIGLNHKPKSFSQNRVNIASNEEIAFGENQKVLNHAISTSDISSEIIQAINRIRVRKIISSDGGCESANIYLTLPVFDFDEHVTLIRQQMLNISIKDWDVEGLLTVAELKKGHLQSILLYLESHLMHGDEISIYEPRNTLNINGRSYGDIINAKDFEEKLKITGYEILTKKELGSKGRAKKRASKYIRKI</sequence>
<organism evidence="2 3">
    <name type="scientific">Sulfurospirillum diekertiae</name>
    <dbReference type="NCBI Taxonomy" id="1854492"/>
    <lineage>
        <taxon>Bacteria</taxon>
        <taxon>Pseudomonadati</taxon>
        <taxon>Campylobacterota</taxon>
        <taxon>Epsilonproteobacteria</taxon>
        <taxon>Campylobacterales</taxon>
        <taxon>Sulfurospirillaceae</taxon>
        <taxon>Sulfurospirillum</taxon>
    </lineage>
</organism>
<dbReference type="Gene3D" id="3.40.50.300">
    <property type="entry name" value="P-loop containing nucleotide triphosphate hydrolases"/>
    <property type="match status" value="1"/>
</dbReference>
<evidence type="ECO:0000259" key="1">
    <source>
        <dbReference type="Pfam" id="PF00270"/>
    </source>
</evidence>
<dbReference type="InterPro" id="IPR011545">
    <property type="entry name" value="DEAD/DEAH_box_helicase_dom"/>
</dbReference>
<evidence type="ECO:0000313" key="3">
    <source>
        <dbReference type="Proteomes" id="UP000502831"/>
    </source>
</evidence>
<dbReference type="GO" id="GO:0003676">
    <property type="term" value="F:nucleic acid binding"/>
    <property type="evidence" value="ECO:0007669"/>
    <property type="project" value="InterPro"/>
</dbReference>